<proteinExistence type="inferred from homology"/>
<evidence type="ECO:0000259" key="9">
    <source>
        <dbReference type="SMART" id="SM01312"/>
    </source>
</evidence>
<dbReference type="SMART" id="SM01312">
    <property type="entry name" value="RTC4"/>
    <property type="match status" value="1"/>
</dbReference>
<evidence type="ECO:0000256" key="1">
    <source>
        <dbReference type="ARBA" id="ARBA00002738"/>
    </source>
</evidence>
<dbReference type="STRING" id="1071381.G8BQ14"/>
<dbReference type="PANTHER" id="PTHR41391:SF1">
    <property type="entry name" value="RESTRICTION OF TELOMERE CAPPING PROTEIN 4"/>
    <property type="match status" value="1"/>
</dbReference>
<dbReference type="Pfam" id="PF14474">
    <property type="entry name" value="RTC4"/>
    <property type="match status" value="1"/>
</dbReference>
<dbReference type="InterPro" id="IPR028094">
    <property type="entry name" value="RTC4_C"/>
</dbReference>
<feature type="region of interest" description="Disordered" evidence="8">
    <location>
        <begin position="1"/>
        <end position="25"/>
    </location>
</feature>
<dbReference type="OrthoDB" id="128308at2759"/>
<organism evidence="10 11">
    <name type="scientific">Tetrapisispora phaffii (strain ATCC 24235 / CBS 4417 / NBRC 1672 / NRRL Y-8282 / UCD 70-5)</name>
    <name type="common">Yeast</name>
    <name type="synonym">Fabospora phaffii</name>
    <dbReference type="NCBI Taxonomy" id="1071381"/>
    <lineage>
        <taxon>Eukaryota</taxon>
        <taxon>Fungi</taxon>
        <taxon>Dikarya</taxon>
        <taxon>Ascomycota</taxon>
        <taxon>Saccharomycotina</taxon>
        <taxon>Saccharomycetes</taxon>
        <taxon>Saccharomycetales</taxon>
        <taxon>Saccharomycetaceae</taxon>
        <taxon>Tetrapisispora</taxon>
    </lineage>
</organism>
<evidence type="ECO:0000256" key="3">
    <source>
        <dbReference type="ARBA" id="ARBA00004496"/>
    </source>
</evidence>
<evidence type="ECO:0000256" key="4">
    <source>
        <dbReference type="ARBA" id="ARBA00009461"/>
    </source>
</evidence>
<dbReference type="HOGENOM" id="CLU_049922_1_0_1"/>
<protein>
    <recommendedName>
        <fullName evidence="5">Restriction of telomere capping protein 4</fullName>
    </recommendedName>
</protein>
<reference evidence="10 11" key="1">
    <citation type="journal article" date="2011" name="Proc. Natl. Acad. Sci. U.S.A.">
        <title>Evolutionary erosion of yeast sex chromosomes by mating-type switching accidents.</title>
        <authorList>
            <person name="Gordon J.L."/>
            <person name="Armisen D."/>
            <person name="Proux-Wera E."/>
            <person name="Oheigeartaigh S.S."/>
            <person name="Byrne K.P."/>
            <person name="Wolfe K.H."/>
        </authorList>
    </citation>
    <scope>NUCLEOTIDE SEQUENCE [LARGE SCALE GENOMIC DNA]</scope>
    <source>
        <strain evidence="11">ATCC 24235 / CBS 4417 / NBRC 1672 / NRRL Y-8282 / UCD 70-5</strain>
    </source>
</reference>
<evidence type="ECO:0000313" key="11">
    <source>
        <dbReference type="Proteomes" id="UP000005666"/>
    </source>
</evidence>
<keyword evidence="11" id="KW-1185">Reference proteome</keyword>
<evidence type="ECO:0000256" key="5">
    <source>
        <dbReference type="ARBA" id="ARBA00015162"/>
    </source>
</evidence>
<evidence type="ECO:0000256" key="8">
    <source>
        <dbReference type="SAM" id="MobiDB-lite"/>
    </source>
</evidence>
<gene>
    <name evidence="10" type="primary">TPHA0B04260</name>
    <name evidence="10" type="ordered locus">TPHA_0B04260</name>
</gene>
<evidence type="ECO:0000256" key="2">
    <source>
        <dbReference type="ARBA" id="ARBA00004123"/>
    </source>
</evidence>
<name>G8BQ14_TETPH</name>
<dbReference type="RefSeq" id="XP_003684529.1">
    <property type="nucleotide sequence ID" value="XM_003684481.1"/>
</dbReference>
<evidence type="ECO:0000256" key="7">
    <source>
        <dbReference type="ARBA" id="ARBA00023242"/>
    </source>
</evidence>
<dbReference type="KEGG" id="tpf:TPHA_0B04260"/>
<dbReference type="GeneID" id="11534827"/>
<dbReference type="GO" id="GO:0005634">
    <property type="term" value="C:nucleus"/>
    <property type="evidence" value="ECO:0007669"/>
    <property type="project" value="UniProtKB-SubCell"/>
</dbReference>
<dbReference type="Proteomes" id="UP000005666">
    <property type="component" value="Chromosome 2"/>
</dbReference>
<comment type="subcellular location">
    <subcellularLocation>
        <location evidence="3">Cytoplasm</location>
    </subcellularLocation>
    <subcellularLocation>
        <location evidence="2">Nucleus</location>
    </subcellularLocation>
</comment>
<feature type="domain" description="Restriction of telomere capping protein 4 C-terminal" evidence="9">
    <location>
        <begin position="198"/>
        <end position="336"/>
    </location>
</feature>
<keyword evidence="6" id="KW-0963">Cytoplasm</keyword>
<evidence type="ECO:0000313" key="10">
    <source>
        <dbReference type="EMBL" id="CCE62095.1"/>
    </source>
</evidence>
<dbReference type="eggNOG" id="ENOG502S1RG">
    <property type="taxonomic scope" value="Eukaryota"/>
</dbReference>
<keyword evidence="7" id="KW-0539">Nucleus</keyword>
<sequence>MNDTESRTNINKRRRVYQTNDGNNNKVNIMKRLAKLRDNKRKVKKLKAADTDISSDEFDSMSDDRNSKCTPGYSLADLNCPLLQDEGKSRKKKSSDIIEQGPEIEEVQLQQKLHDDVIEATSQQSSLLKKLSTEEHLDHIWTGDFEKRIPTNAKTELTADEVEETKAYFMKKYQLPNVLYFDELLAKVKPKFNIVDKILKGKMASPYYIEAKHLHKNSKKALLSTDEFRHMDMTKFQAGFYGLKRQLRLGQEIYNKFRVMLLSNKSPTLKWWGALDFAQFVLAPELLLHLCIEEMNLQKKAETTEEGHSDEELDARELAYDLFKSTIVFGTSVADAYPLEEWESHIRT</sequence>
<accession>G8BQ14</accession>
<dbReference type="OMA" id="WESHIRT"/>
<evidence type="ECO:0000256" key="6">
    <source>
        <dbReference type="ARBA" id="ARBA00022490"/>
    </source>
</evidence>
<dbReference type="EMBL" id="HE612857">
    <property type="protein sequence ID" value="CCE62095.1"/>
    <property type="molecule type" value="Genomic_DNA"/>
</dbReference>
<comment type="function">
    <text evidence="1">May be involved in a process influencing telomere capping.</text>
</comment>
<dbReference type="AlphaFoldDB" id="G8BQ14"/>
<dbReference type="InterPro" id="IPR039024">
    <property type="entry name" value="RTC4"/>
</dbReference>
<comment type="similarity">
    <text evidence="4">Belongs to the RTC4 family.</text>
</comment>
<dbReference type="GO" id="GO:0005737">
    <property type="term" value="C:cytoplasm"/>
    <property type="evidence" value="ECO:0007669"/>
    <property type="project" value="UniProtKB-SubCell"/>
</dbReference>
<dbReference type="PANTHER" id="PTHR41391">
    <property type="entry name" value="RESTRICTION OF TELOMERE CAPPING PROTEIN 4"/>
    <property type="match status" value="1"/>
</dbReference>